<dbReference type="CDD" id="cd13401">
    <property type="entry name" value="Slt70-like"/>
    <property type="match status" value="1"/>
</dbReference>
<reference evidence="6 7" key="1">
    <citation type="submission" date="2016-12" db="EMBL/GenBank/DDBJ databases">
        <title>Isolation and genomic insights into novel planktonic Zetaproteobacteria from stratified waters of the Chesapeake Bay.</title>
        <authorList>
            <person name="McAllister S.M."/>
            <person name="Kato S."/>
            <person name="Chan C.S."/>
            <person name="Chiu B.K."/>
            <person name="Field E.K."/>
        </authorList>
    </citation>
    <scope>NUCLEOTIDE SEQUENCE [LARGE SCALE GENOMIC DNA]</scope>
    <source>
        <strain evidence="6 7">CP-5</strain>
    </source>
</reference>
<keyword evidence="7" id="KW-1185">Reference proteome</keyword>
<accession>A0A2K8KVA8</accession>
<dbReference type="KEGG" id="maes:Ga0123461_0265"/>
<dbReference type="EC" id="3.2.1.-" evidence="6"/>
<dbReference type="InterPro" id="IPR037061">
    <property type="entry name" value="Lytic_TGlycoase_superhlx_L_sf"/>
</dbReference>
<sequence length="643" mass="73836">MRAAGLVFTIFFLCASIAQAATPTQNREWFEQARLALNKSDEQSFKSLRAQLENYPLTPYLDIWLARKTLERGNDKLVEQTLKQYPEIPESPSLRLAWLKYLAKHGEWEQVIKLFDAHPQDRARLPETSMVATWHSGKNKQAIALFSSHWIKDKKISTFTEKLHRNWKKAGHPTLDERWQRIGNYARHGKWKKIKREALHLPKEIQPLITYWQQVQHEPEKMLNQWPENIDPLTAELILNDGLIRLARSDAGKAWHLLLELSPKVTIAEEKLAMLKRQLALRAARQHMLEAGEWLSQLPESQQSDETRSWQARIYILHHDWKKTLAVIDGMPTEERQLSSWLYWKARALEMTGRSELARPLYLLLANDRGYYSFLSSERLGVPLKFNNSGIESSPEDIKMISQLPAIQRAYEWLQLDNANKASREWNMALHGKSRAIWRAAATLASEWNWYDQAIRAAYKADENDALVARFPLGYEGAVSEASNESGLTTASIWSIIRQESAFNRQATSYVGAKGLMQLMPRTARGVAKKLNLGSSHSDLFSPKVNVRLGSAYLAEMNERFGNLALAAAAYNAGPHRVSLWVKRTPFDGAESWVEGIPFNETRRYVQQVMAFIAVYEWRQEKVPTSLIERIGGVKKVSLSEVR</sequence>
<proteinExistence type="inferred from homology"/>
<dbReference type="Gene3D" id="1.10.1240.20">
    <property type="entry name" value="Lytic transglycosylase, superhelical linker domain"/>
    <property type="match status" value="1"/>
</dbReference>
<dbReference type="InterPro" id="IPR012289">
    <property type="entry name" value="Lytic_TGlycosylase_superhlx_L"/>
</dbReference>
<dbReference type="RefSeq" id="WP_198507087.1">
    <property type="nucleotide sequence ID" value="NZ_CP018799.1"/>
</dbReference>
<dbReference type="Gene3D" id="1.25.20.10">
    <property type="entry name" value="Bacterial muramidases"/>
    <property type="match status" value="1"/>
</dbReference>
<dbReference type="InterPro" id="IPR008939">
    <property type="entry name" value="Lytic_TGlycosylase_superhlx_U"/>
</dbReference>
<dbReference type="EMBL" id="CP018799">
    <property type="protein sequence ID" value="ATX78717.1"/>
    <property type="molecule type" value="Genomic_DNA"/>
</dbReference>
<dbReference type="InterPro" id="IPR023346">
    <property type="entry name" value="Lysozyme-like_dom_sf"/>
</dbReference>
<dbReference type="InterPro" id="IPR008258">
    <property type="entry name" value="Transglycosylase_SLT_dom_1"/>
</dbReference>
<evidence type="ECO:0000256" key="1">
    <source>
        <dbReference type="ARBA" id="ARBA00007734"/>
    </source>
</evidence>
<dbReference type="SUPFAM" id="SSF53955">
    <property type="entry name" value="Lysozyme-like"/>
    <property type="match status" value="1"/>
</dbReference>
<dbReference type="PANTHER" id="PTHR37423">
    <property type="entry name" value="SOLUBLE LYTIC MUREIN TRANSGLYCOSYLASE-RELATED"/>
    <property type="match status" value="1"/>
</dbReference>
<feature type="chain" id="PRO_5014675057" evidence="3">
    <location>
        <begin position="21"/>
        <end position="643"/>
    </location>
</feature>
<feature type="signal peptide" evidence="3">
    <location>
        <begin position="1"/>
        <end position="20"/>
    </location>
</feature>
<keyword evidence="2 3" id="KW-0732">Signal</keyword>
<keyword evidence="6" id="KW-0326">Glycosidase</keyword>
<evidence type="ECO:0000259" key="5">
    <source>
        <dbReference type="Pfam" id="PF14718"/>
    </source>
</evidence>
<evidence type="ECO:0000256" key="2">
    <source>
        <dbReference type="ARBA" id="ARBA00022729"/>
    </source>
</evidence>
<dbReference type="Gene3D" id="1.10.530.10">
    <property type="match status" value="1"/>
</dbReference>
<organism evidence="6 7">
    <name type="scientific">Mariprofundus aestuarium</name>
    <dbReference type="NCBI Taxonomy" id="1921086"/>
    <lineage>
        <taxon>Bacteria</taxon>
        <taxon>Pseudomonadati</taxon>
        <taxon>Pseudomonadota</taxon>
        <taxon>Candidatius Mariprofundia</taxon>
        <taxon>Mariprofundales</taxon>
        <taxon>Mariprofundaceae</taxon>
        <taxon>Mariprofundus</taxon>
    </lineage>
</organism>
<dbReference type="PANTHER" id="PTHR37423:SF5">
    <property type="entry name" value="SOLUBLE LYTIC MUREIN TRANSGLYCOSYLASE"/>
    <property type="match status" value="1"/>
</dbReference>
<dbReference type="Pfam" id="PF14718">
    <property type="entry name" value="SLT_L"/>
    <property type="match status" value="1"/>
</dbReference>
<keyword evidence="6" id="KW-0378">Hydrolase</keyword>
<dbReference type="AlphaFoldDB" id="A0A2K8KVA8"/>
<dbReference type="GO" id="GO:0042597">
    <property type="term" value="C:periplasmic space"/>
    <property type="evidence" value="ECO:0007669"/>
    <property type="project" value="InterPro"/>
</dbReference>
<feature type="domain" description="Transglycosylase SLT" evidence="4">
    <location>
        <begin position="480"/>
        <end position="588"/>
    </location>
</feature>
<evidence type="ECO:0000313" key="7">
    <source>
        <dbReference type="Proteomes" id="UP000231701"/>
    </source>
</evidence>
<gene>
    <name evidence="6" type="ORF">Ga0123461_0265</name>
</gene>
<feature type="domain" description="Lytic transglycosylase superhelical linker" evidence="5">
    <location>
        <begin position="401"/>
        <end position="466"/>
    </location>
</feature>
<protein>
    <submittedName>
        <fullName evidence="6">Soluble lytic murein transglycosylase</fullName>
        <ecNumber evidence="6">3.2.1.-</ecNumber>
    </submittedName>
</protein>
<dbReference type="GO" id="GO:0004553">
    <property type="term" value="F:hydrolase activity, hydrolyzing O-glycosyl compounds"/>
    <property type="evidence" value="ECO:0007669"/>
    <property type="project" value="InterPro"/>
</dbReference>
<evidence type="ECO:0000256" key="3">
    <source>
        <dbReference type="SAM" id="SignalP"/>
    </source>
</evidence>
<evidence type="ECO:0000259" key="4">
    <source>
        <dbReference type="Pfam" id="PF01464"/>
    </source>
</evidence>
<dbReference type="Pfam" id="PF01464">
    <property type="entry name" value="SLT"/>
    <property type="match status" value="1"/>
</dbReference>
<comment type="similarity">
    <text evidence="1">Belongs to the transglycosylase Slt family.</text>
</comment>
<dbReference type="Proteomes" id="UP000231701">
    <property type="component" value="Chromosome"/>
</dbReference>
<dbReference type="SUPFAM" id="SSF48435">
    <property type="entry name" value="Bacterial muramidases"/>
    <property type="match status" value="1"/>
</dbReference>
<name>A0A2K8KVA8_MARES</name>
<evidence type="ECO:0000313" key="6">
    <source>
        <dbReference type="EMBL" id="ATX78717.1"/>
    </source>
</evidence>